<protein>
    <recommendedName>
        <fullName evidence="7">SSD domain-containing protein</fullName>
    </recommendedName>
</protein>
<dbReference type="Pfam" id="PF03176">
    <property type="entry name" value="MMPL"/>
    <property type="match status" value="2"/>
</dbReference>
<feature type="transmembrane region" description="Helical" evidence="6">
    <location>
        <begin position="827"/>
        <end position="852"/>
    </location>
</feature>
<dbReference type="GO" id="GO:0005886">
    <property type="term" value="C:plasma membrane"/>
    <property type="evidence" value="ECO:0007669"/>
    <property type="project" value="UniProtKB-SubCell"/>
</dbReference>
<feature type="transmembrane region" description="Helical" evidence="6">
    <location>
        <begin position="405"/>
        <end position="426"/>
    </location>
</feature>
<feature type="transmembrane region" description="Helical" evidence="6">
    <location>
        <begin position="331"/>
        <end position="353"/>
    </location>
</feature>
<dbReference type="AlphaFoldDB" id="A0A1Y1SCU2"/>
<feature type="transmembrane region" description="Helical" evidence="6">
    <location>
        <begin position="723"/>
        <end position="744"/>
    </location>
</feature>
<dbReference type="Gene3D" id="1.20.1640.10">
    <property type="entry name" value="Multidrug efflux transporter AcrB transmembrane domain"/>
    <property type="match status" value="2"/>
</dbReference>
<sequence>MHADNLTGFSKWYVDVTVPLIFHKRGALLSVLLLITAALAWQASQLRLDAGFEKMLPLDHPYIQVFKQYEKEFGGANLVLLAIKQNDDVGDIYQADFMQTLRDATDSIFFLPGMDRSRVSSIMTPDVRFLEVMEYGFRGGNVVPADFQATPDMLEQVRKNVAKAGIIGRLVSNDQTGAMIFGELLEKDPISGKKLDYFKTADRIEAIRQRFISPLRYEFVLKKNYESLSAGSTIHVAYEDPRGAFFNWKNLELRYQAADDSFVTGSFKGSDLEIRESANPDYNPNIDIHVIGFAKIMGDVANHAGEVVGYFALTIFLVWIVLWLYTGSPVISLLPLSCALLAVVWELGLLHLLGFGLDPFAILVPFLVVAISISHGIQITSFWLLEAAEKSLSSFDASMSTYKRLVVPGITALITNVVGFATLMLIPVGIVQEMAINASLGLIAVVVCKKILLPCLLSFAPIKDPKKFQAHQFRRDRMLAPIWRKASYLTHKPVALIALLAVAATWGWAEVVKKDLAIGELHAGTPELRPDSRYNKDTDAIVENFAIGVDVLKIIGESEADSCIQHEVIDTIDRLSWHLQNTPGVQSTLSLPKMQKLVYNSYNEANPKWNTLPRDSGALVVTVQPFPSSTGLLNEDCSAIPLFVFTADHKATTIDEVIASFHEFNDALPPESPISFKLATGNVGVMAATNEVVRDTEPTVLFWLYLCIGFAVFLSFGRTLVSVICILTPLVAVSVITYAVMVFLEIGVKVSNIATVAFAAGVGVDYGIYIYSILEENVKQKGMAMREAYENTLHQTGKAVVFTALALAASVATWMMSGLQFQVDMGILLTIMFVANAVAAIIMLPAFATFLLKAPKDQQGAQQTEPEVLAIDCTTLANEKA</sequence>
<evidence type="ECO:0000256" key="6">
    <source>
        <dbReference type="SAM" id="Phobius"/>
    </source>
</evidence>
<dbReference type="InterPro" id="IPR000731">
    <property type="entry name" value="SSD"/>
</dbReference>
<organism evidence="8 9">
    <name type="scientific">Oceanococcus atlanticus</name>
    <dbReference type="NCBI Taxonomy" id="1317117"/>
    <lineage>
        <taxon>Bacteria</taxon>
        <taxon>Pseudomonadati</taxon>
        <taxon>Pseudomonadota</taxon>
        <taxon>Gammaproteobacteria</taxon>
        <taxon>Chromatiales</taxon>
        <taxon>Oceanococcaceae</taxon>
        <taxon>Oceanococcus</taxon>
    </lineage>
</organism>
<proteinExistence type="predicted"/>
<comment type="subcellular location">
    <subcellularLocation>
        <location evidence="1">Cell membrane</location>
        <topology evidence="1">Multi-pass membrane protein</topology>
    </subcellularLocation>
</comment>
<feature type="transmembrane region" description="Helical" evidence="6">
    <location>
        <begin position="795"/>
        <end position="815"/>
    </location>
</feature>
<dbReference type="PANTHER" id="PTHR33406:SF10">
    <property type="entry name" value="SSD DOMAIN-CONTAINING PROTEIN"/>
    <property type="match status" value="1"/>
</dbReference>
<dbReference type="STRING" id="1317117.ATO7_07302"/>
<feature type="transmembrane region" description="Helical" evidence="6">
    <location>
        <begin position="438"/>
        <end position="460"/>
    </location>
</feature>
<dbReference type="InterPro" id="IPR050545">
    <property type="entry name" value="Mycobact_MmpL"/>
</dbReference>
<gene>
    <name evidence="8" type="ORF">ATO7_07302</name>
</gene>
<keyword evidence="5 6" id="KW-0472">Membrane</keyword>
<feature type="transmembrane region" description="Helical" evidence="6">
    <location>
        <begin position="360"/>
        <end position="385"/>
    </location>
</feature>
<dbReference type="PROSITE" id="PS50156">
    <property type="entry name" value="SSD"/>
    <property type="match status" value="1"/>
</dbReference>
<dbReference type="InterPro" id="IPR004869">
    <property type="entry name" value="MMPL_dom"/>
</dbReference>
<keyword evidence="3 6" id="KW-0812">Transmembrane</keyword>
<keyword evidence="4 6" id="KW-1133">Transmembrane helix</keyword>
<evidence type="ECO:0000256" key="4">
    <source>
        <dbReference type="ARBA" id="ARBA00022989"/>
    </source>
</evidence>
<feature type="transmembrane region" description="Helical" evidence="6">
    <location>
        <begin position="20"/>
        <end position="41"/>
    </location>
</feature>
<feature type="transmembrane region" description="Helical" evidence="6">
    <location>
        <begin position="307"/>
        <end position="325"/>
    </location>
</feature>
<dbReference type="PANTHER" id="PTHR33406">
    <property type="entry name" value="MEMBRANE PROTEIN MJ1562-RELATED"/>
    <property type="match status" value="1"/>
</dbReference>
<evidence type="ECO:0000256" key="5">
    <source>
        <dbReference type="ARBA" id="ARBA00023136"/>
    </source>
</evidence>
<feature type="domain" description="SSD" evidence="7">
    <location>
        <begin position="331"/>
        <end position="459"/>
    </location>
</feature>
<dbReference type="SUPFAM" id="SSF82866">
    <property type="entry name" value="Multidrug efflux transporter AcrB transmembrane domain"/>
    <property type="match status" value="2"/>
</dbReference>
<evidence type="ECO:0000256" key="3">
    <source>
        <dbReference type="ARBA" id="ARBA00022692"/>
    </source>
</evidence>
<evidence type="ECO:0000313" key="9">
    <source>
        <dbReference type="Proteomes" id="UP000192342"/>
    </source>
</evidence>
<dbReference type="OrthoDB" id="5963930at2"/>
<evidence type="ECO:0000313" key="8">
    <source>
        <dbReference type="EMBL" id="ORE86827.1"/>
    </source>
</evidence>
<keyword evidence="9" id="KW-1185">Reference proteome</keyword>
<evidence type="ECO:0000256" key="1">
    <source>
        <dbReference type="ARBA" id="ARBA00004651"/>
    </source>
</evidence>
<feature type="transmembrane region" description="Helical" evidence="6">
    <location>
        <begin position="750"/>
        <end position="774"/>
    </location>
</feature>
<keyword evidence="2" id="KW-1003">Cell membrane</keyword>
<evidence type="ECO:0000259" key="7">
    <source>
        <dbReference type="PROSITE" id="PS50156"/>
    </source>
</evidence>
<comment type="caution">
    <text evidence="8">The sequence shown here is derived from an EMBL/GenBank/DDBJ whole genome shotgun (WGS) entry which is preliminary data.</text>
</comment>
<dbReference type="RefSeq" id="WP_083561767.1">
    <property type="nucleotide sequence ID" value="NZ_AQQV01000002.1"/>
</dbReference>
<dbReference type="EMBL" id="AQQV01000002">
    <property type="protein sequence ID" value="ORE86827.1"/>
    <property type="molecule type" value="Genomic_DNA"/>
</dbReference>
<name>A0A1Y1SCU2_9GAMM</name>
<reference evidence="8 9" key="1">
    <citation type="submission" date="2013-04" db="EMBL/GenBank/DDBJ databases">
        <title>Oceanococcus atlanticus 22II-S10r2 Genome Sequencing.</title>
        <authorList>
            <person name="Lai Q."/>
            <person name="Li G."/>
            <person name="Shao Z."/>
        </authorList>
    </citation>
    <scope>NUCLEOTIDE SEQUENCE [LARGE SCALE GENOMIC DNA]</scope>
    <source>
        <strain evidence="8 9">22II-S10r2</strain>
    </source>
</reference>
<evidence type="ECO:0000256" key="2">
    <source>
        <dbReference type="ARBA" id="ARBA00022475"/>
    </source>
</evidence>
<accession>A0A1Y1SCU2</accession>
<feature type="transmembrane region" description="Helical" evidence="6">
    <location>
        <begin position="700"/>
        <end position="716"/>
    </location>
</feature>
<dbReference type="Proteomes" id="UP000192342">
    <property type="component" value="Unassembled WGS sequence"/>
</dbReference>